<feature type="domain" description="C6H2-type" evidence="2">
    <location>
        <begin position="17"/>
        <end position="71"/>
    </location>
</feature>
<keyword evidence="1" id="KW-0479">Metal-binding</keyword>
<dbReference type="InterPro" id="IPR031615">
    <property type="entry name" value="Zfn-C6H2"/>
</dbReference>
<dbReference type="EMBL" id="BNJQ01000026">
    <property type="protein sequence ID" value="GHP09766.1"/>
    <property type="molecule type" value="Genomic_DNA"/>
</dbReference>
<evidence type="ECO:0000313" key="3">
    <source>
        <dbReference type="EMBL" id="GHP09766.1"/>
    </source>
</evidence>
<keyword evidence="1" id="KW-0863">Zinc-finger</keyword>
<dbReference type="AlphaFoldDB" id="A0A830HQG5"/>
<protein>
    <submittedName>
        <fullName evidence="3">Microtubule-associated protein 1A</fullName>
    </submittedName>
</protein>
<name>A0A830HQG5_9CHLO</name>
<dbReference type="InterPro" id="IPR046341">
    <property type="entry name" value="SET_dom_sf"/>
</dbReference>
<proteinExistence type="inferred from homology"/>
<dbReference type="GO" id="GO:0008270">
    <property type="term" value="F:zinc ion binding"/>
    <property type="evidence" value="ECO:0007669"/>
    <property type="project" value="UniProtKB-KW"/>
</dbReference>
<evidence type="ECO:0000256" key="1">
    <source>
        <dbReference type="PROSITE-ProRule" id="PRU01357"/>
    </source>
</evidence>
<dbReference type="InterPro" id="IPR001214">
    <property type="entry name" value="SET_dom"/>
</dbReference>
<dbReference type="SUPFAM" id="SSF82199">
    <property type="entry name" value="SET domain"/>
    <property type="match status" value="1"/>
</dbReference>
<gene>
    <name evidence="3" type="ORF">PPROV_000850100</name>
</gene>
<reference evidence="3" key="1">
    <citation type="submission" date="2020-10" db="EMBL/GenBank/DDBJ databases">
        <title>Unveiling of a novel bifunctional photoreceptor, Dualchrome1, isolated from a cosmopolitan green alga.</title>
        <authorList>
            <person name="Suzuki S."/>
            <person name="Kawachi M."/>
        </authorList>
    </citation>
    <scope>NUCLEOTIDE SEQUENCE</scope>
    <source>
        <strain evidence="3">NIES 2893</strain>
    </source>
</reference>
<sequence length="469" mass="51202">MSSFSSAAPASGVASSGVACASCLKPAATLRCPKCQSLALPLEISTFCSQECFKENYNTHKVMHKTKPTTGSQQTKAPGESLGANNPMLKALENALGGNAGAKPPEMLNMLASMKDNMAQSIDIDAAVNDMRRTANTALRAVARTANDARGESDDGVGVVATVNLKCGDEVMPCSWPEQTGRSPSGLCIVTDEQIEAANVPEWIVRNLRRRFYNDRRENIQAVPTSARVFLCHSMQQYVNTARDSAHANVIYDADTDAYSVSCDVRAGVELLYPPDCGDTFRPGFAAPRLDDRAARAALSWIRDIGRQYAPTLLAASELHGVGLVAAARIARKSRLEVSVNQMQEQEETGEKRVGTVRHDLVNEKLASLGDDMRRIVLDEVHRRFGFDGVHMTIPLVGGLNRIVPAQMMNHETSPPMTSKVDYVRARMSFLFTRDVSEGVELTENYEKETSPEYFRWAIEGGPDPLGKM</sequence>
<dbReference type="Gene3D" id="2.170.270.10">
    <property type="entry name" value="SET domain"/>
    <property type="match status" value="1"/>
</dbReference>
<evidence type="ECO:0000313" key="4">
    <source>
        <dbReference type="Proteomes" id="UP000660262"/>
    </source>
</evidence>
<dbReference type="PROSITE" id="PS52013">
    <property type="entry name" value="ZF_C6H2"/>
    <property type="match status" value="1"/>
</dbReference>
<dbReference type="Pfam" id="PF00856">
    <property type="entry name" value="SET"/>
    <property type="match status" value="1"/>
</dbReference>
<comment type="caution">
    <text evidence="3">The sequence shown here is derived from an EMBL/GenBank/DDBJ whole genome shotgun (WGS) entry which is preliminary data.</text>
</comment>
<keyword evidence="4" id="KW-1185">Reference proteome</keyword>
<accession>A0A830HQG5</accession>
<keyword evidence="1" id="KW-0862">Zinc</keyword>
<dbReference type="Proteomes" id="UP000660262">
    <property type="component" value="Unassembled WGS sequence"/>
</dbReference>
<evidence type="ECO:0000259" key="2">
    <source>
        <dbReference type="PROSITE" id="PS52013"/>
    </source>
</evidence>
<comment type="similarity">
    <text evidence="1">Belongs to the peptidase M24A family. Methionine aminopeptidase type 1 subfamily.</text>
</comment>
<dbReference type="Gene3D" id="6.10.140.2220">
    <property type="match status" value="1"/>
</dbReference>
<organism evidence="3 4">
    <name type="scientific">Pycnococcus provasolii</name>
    <dbReference type="NCBI Taxonomy" id="41880"/>
    <lineage>
        <taxon>Eukaryota</taxon>
        <taxon>Viridiplantae</taxon>
        <taxon>Chlorophyta</taxon>
        <taxon>Pseudoscourfieldiophyceae</taxon>
        <taxon>Pseudoscourfieldiales</taxon>
        <taxon>Pycnococcaceae</taxon>
        <taxon>Pycnococcus</taxon>
    </lineage>
</organism>
<dbReference type="Pfam" id="PF15801">
    <property type="entry name" value="zf-C6H2"/>
    <property type="match status" value="1"/>
</dbReference>